<sequence>MDKSSADYEDQGDWRDSEELEEISIHLPDTDNETNDSEILPRNQKHTRRLISDSSTCSGVVDTSSEEWIWKEIDNVPEIKKFTGVPGVNALILRKLVLIRSH</sequence>
<feature type="region of interest" description="Disordered" evidence="1">
    <location>
        <begin position="1"/>
        <end position="46"/>
    </location>
</feature>
<evidence type="ECO:0000313" key="2">
    <source>
        <dbReference type="EMBL" id="GBN65661.1"/>
    </source>
</evidence>
<evidence type="ECO:0000256" key="1">
    <source>
        <dbReference type="SAM" id="MobiDB-lite"/>
    </source>
</evidence>
<reference evidence="3 6" key="1">
    <citation type="journal article" date="2019" name="Sci. Rep.">
        <title>Orb-weaving spider Araneus ventricosus genome elucidates the spidroin gene catalogue.</title>
        <authorList>
            <person name="Kono N."/>
            <person name="Nakamura H."/>
            <person name="Ohtoshi R."/>
            <person name="Moran D.A.P."/>
            <person name="Shinohara A."/>
            <person name="Yoshida Y."/>
            <person name="Fujiwara M."/>
            <person name="Mori M."/>
            <person name="Tomita M."/>
            <person name="Arakawa K."/>
        </authorList>
    </citation>
    <scope>NUCLEOTIDE SEQUENCE [LARGE SCALE GENOMIC DNA]</scope>
</reference>
<name>A0A4Y2QR62_ARAVE</name>
<dbReference type="OrthoDB" id="6450964at2759"/>
<proteinExistence type="predicted"/>
<evidence type="ECO:0000313" key="6">
    <source>
        <dbReference type="Proteomes" id="UP000499080"/>
    </source>
</evidence>
<protein>
    <submittedName>
        <fullName evidence="3">Uncharacterized protein</fullName>
    </submittedName>
</protein>
<dbReference type="Proteomes" id="UP000499080">
    <property type="component" value="Unassembled WGS sequence"/>
</dbReference>
<feature type="compositionally biased region" description="Basic and acidic residues" evidence="1">
    <location>
        <begin position="1"/>
        <end position="17"/>
    </location>
</feature>
<evidence type="ECO:0000313" key="3">
    <source>
        <dbReference type="EMBL" id="GBN65675.1"/>
    </source>
</evidence>
<dbReference type="EMBL" id="BGPR01140020">
    <property type="protein sequence ID" value="GBN65686.1"/>
    <property type="molecule type" value="Genomic_DNA"/>
</dbReference>
<keyword evidence="6" id="KW-1185">Reference proteome</keyword>
<organism evidence="3 6">
    <name type="scientific">Araneus ventricosus</name>
    <name type="common">Orbweaver spider</name>
    <name type="synonym">Epeira ventricosa</name>
    <dbReference type="NCBI Taxonomy" id="182803"/>
    <lineage>
        <taxon>Eukaryota</taxon>
        <taxon>Metazoa</taxon>
        <taxon>Ecdysozoa</taxon>
        <taxon>Arthropoda</taxon>
        <taxon>Chelicerata</taxon>
        <taxon>Arachnida</taxon>
        <taxon>Araneae</taxon>
        <taxon>Araneomorphae</taxon>
        <taxon>Entelegynae</taxon>
        <taxon>Araneoidea</taxon>
        <taxon>Araneidae</taxon>
        <taxon>Araneus</taxon>
    </lineage>
</organism>
<gene>
    <name evidence="3" type="ORF">AVEN_131923_1</name>
    <name evidence="4" type="ORF">AVEN_134265_1</name>
    <name evidence="5" type="ORF">AVEN_177884_1</name>
    <name evidence="2" type="ORF">AVEN_48463_1</name>
</gene>
<evidence type="ECO:0000313" key="4">
    <source>
        <dbReference type="EMBL" id="GBN65680.1"/>
    </source>
</evidence>
<dbReference type="EMBL" id="BGPR01140016">
    <property type="protein sequence ID" value="GBN65675.1"/>
    <property type="molecule type" value="Genomic_DNA"/>
</dbReference>
<comment type="caution">
    <text evidence="3">The sequence shown here is derived from an EMBL/GenBank/DDBJ whole genome shotgun (WGS) entry which is preliminary data.</text>
</comment>
<evidence type="ECO:0000313" key="5">
    <source>
        <dbReference type="EMBL" id="GBN65686.1"/>
    </source>
</evidence>
<dbReference type="EMBL" id="BGPR01140010">
    <property type="protein sequence ID" value="GBN65661.1"/>
    <property type="molecule type" value="Genomic_DNA"/>
</dbReference>
<dbReference type="EMBL" id="BGPR01140018">
    <property type="protein sequence ID" value="GBN65680.1"/>
    <property type="molecule type" value="Genomic_DNA"/>
</dbReference>
<dbReference type="AlphaFoldDB" id="A0A4Y2QR62"/>
<accession>A0A4Y2QR62</accession>